<accession>A0AAN9XC39</accession>
<evidence type="ECO:0000256" key="1">
    <source>
        <dbReference type="SAM" id="Phobius"/>
    </source>
</evidence>
<dbReference type="SUPFAM" id="SSF52833">
    <property type="entry name" value="Thioredoxin-like"/>
    <property type="match status" value="1"/>
</dbReference>
<keyword evidence="1" id="KW-0472">Membrane</keyword>
<dbReference type="EMBL" id="JAYMYS010000006">
    <property type="protein sequence ID" value="KAK7387750.1"/>
    <property type="molecule type" value="Genomic_DNA"/>
</dbReference>
<keyword evidence="1" id="KW-0812">Transmembrane</keyword>
<evidence type="ECO:0000313" key="3">
    <source>
        <dbReference type="Proteomes" id="UP001386955"/>
    </source>
</evidence>
<dbReference type="Proteomes" id="UP001386955">
    <property type="component" value="Unassembled WGS sequence"/>
</dbReference>
<keyword evidence="1" id="KW-1133">Transmembrane helix</keyword>
<keyword evidence="3" id="KW-1185">Reference proteome</keyword>
<name>A0AAN9XC39_PSOTE</name>
<sequence>MQVPNYAETKEEEDIQQIASHLQNASPLEIIHKALHKFGNHIDIALPSVRDCSVSTRMVIDMRKVRPLRTMDVPVNSWICFHWVLALPLCMTFSTARMYLSRNGIENLAKLEEWKEPWLLVLYAPWFPYCQAIEESYVDLAHKLAASGVSLENLEWMESTKNLHKLNGIGNLH</sequence>
<gene>
    <name evidence="2" type="ORF">VNO78_22542</name>
</gene>
<proteinExistence type="predicted"/>
<feature type="transmembrane region" description="Helical" evidence="1">
    <location>
        <begin position="75"/>
        <end position="100"/>
    </location>
</feature>
<protein>
    <submittedName>
        <fullName evidence="2">Uncharacterized protein</fullName>
    </submittedName>
</protein>
<reference evidence="2 3" key="1">
    <citation type="submission" date="2024-01" db="EMBL/GenBank/DDBJ databases">
        <title>The genomes of 5 underutilized Papilionoideae crops provide insights into root nodulation and disease resistanc.</title>
        <authorList>
            <person name="Jiang F."/>
        </authorList>
    </citation>
    <scope>NUCLEOTIDE SEQUENCE [LARGE SCALE GENOMIC DNA]</scope>
    <source>
        <strain evidence="2">DUOXIRENSHENG_FW03</strain>
        <tissue evidence="2">Leaves</tissue>
    </source>
</reference>
<dbReference type="InterPro" id="IPR036249">
    <property type="entry name" value="Thioredoxin-like_sf"/>
</dbReference>
<organism evidence="2 3">
    <name type="scientific">Psophocarpus tetragonolobus</name>
    <name type="common">Winged bean</name>
    <name type="synonym">Dolichos tetragonolobus</name>
    <dbReference type="NCBI Taxonomy" id="3891"/>
    <lineage>
        <taxon>Eukaryota</taxon>
        <taxon>Viridiplantae</taxon>
        <taxon>Streptophyta</taxon>
        <taxon>Embryophyta</taxon>
        <taxon>Tracheophyta</taxon>
        <taxon>Spermatophyta</taxon>
        <taxon>Magnoliopsida</taxon>
        <taxon>eudicotyledons</taxon>
        <taxon>Gunneridae</taxon>
        <taxon>Pentapetalae</taxon>
        <taxon>rosids</taxon>
        <taxon>fabids</taxon>
        <taxon>Fabales</taxon>
        <taxon>Fabaceae</taxon>
        <taxon>Papilionoideae</taxon>
        <taxon>50 kb inversion clade</taxon>
        <taxon>NPAAA clade</taxon>
        <taxon>indigoferoid/millettioid clade</taxon>
        <taxon>Phaseoleae</taxon>
        <taxon>Psophocarpus</taxon>
    </lineage>
</organism>
<evidence type="ECO:0000313" key="2">
    <source>
        <dbReference type="EMBL" id="KAK7387750.1"/>
    </source>
</evidence>
<comment type="caution">
    <text evidence="2">The sequence shown here is derived from an EMBL/GenBank/DDBJ whole genome shotgun (WGS) entry which is preliminary data.</text>
</comment>
<dbReference type="AlphaFoldDB" id="A0AAN9XC39"/>
<dbReference type="Gene3D" id="3.40.30.10">
    <property type="entry name" value="Glutaredoxin"/>
    <property type="match status" value="1"/>
</dbReference>